<evidence type="ECO:0000259" key="1">
    <source>
        <dbReference type="Pfam" id="PF00535"/>
    </source>
</evidence>
<name>A0A060BR77_9CYAN</name>
<dbReference type="Gene3D" id="3.90.550.10">
    <property type="entry name" value="Spore Coat Polysaccharide Biosynthesis Protein SpsA, Chain A"/>
    <property type="match status" value="1"/>
</dbReference>
<dbReference type="SUPFAM" id="SSF53448">
    <property type="entry name" value="Nucleotide-diphospho-sugar transferases"/>
    <property type="match status" value="1"/>
</dbReference>
<dbReference type="EMBL" id="KF118149">
    <property type="protein sequence ID" value="AIA85409.1"/>
    <property type="molecule type" value="Genomic_DNA"/>
</dbReference>
<proteinExistence type="predicted"/>
<reference evidence="2" key="1">
    <citation type="journal article" date="2013" name="Environ. Microbiol.">
        <title>Seasonally variable intestinal metagenomes of the red palm weevil (Rhynchophorus ferrugineus).</title>
        <authorList>
            <person name="Jia S."/>
            <person name="Zhang X."/>
            <person name="Zhang G."/>
            <person name="Yin A."/>
            <person name="Zhang S."/>
            <person name="Li F."/>
            <person name="Wang L."/>
            <person name="Zhao D."/>
            <person name="Yun Q."/>
            <person name="Tala"/>
            <person name="Wang J."/>
            <person name="Sun G."/>
            <person name="Baabdullah M."/>
            <person name="Yu X."/>
            <person name="Hu S."/>
            <person name="Al-Mssallem I.S."/>
            <person name="Yu J."/>
        </authorList>
    </citation>
    <scope>NUCLEOTIDE SEQUENCE</scope>
</reference>
<evidence type="ECO:0000313" key="2">
    <source>
        <dbReference type="EMBL" id="AIA85409.1"/>
    </source>
</evidence>
<feature type="domain" description="Glycosyltransferase 2-like" evidence="1">
    <location>
        <begin position="73"/>
        <end position="121"/>
    </location>
</feature>
<accession>A0A060BR77</accession>
<dbReference type="InterPro" id="IPR001173">
    <property type="entry name" value="Glyco_trans_2-like"/>
</dbReference>
<organism evidence="2">
    <name type="scientific">uncultured Trichodesmium sp</name>
    <dbReference type="NCBI Taxonomy" id="332967"/>
    <lineage>
        <taxon>Bacteria</taxon>
        <taxon>Bacillati</taxon>
        <taxon>Cyanobacteriota</taxon>
        <taxon>Cyanophyceae</taxon>
        <taxon>Oscillatoriophycideae</taxon>
        <taxon>Oscillatoriales</taxon>
        <taxon>Microcoleaceae</taxon>
        <taxon>Trichodesmium</taxon>
        <taxon>environmental samples</taxon>
    </lineage>
</organism>
<dbReference type="PANTHER" id="PTHR22916">
    <property type="entry name" value="GLYCOSYLTRANSFERASE"/>
    <property type="match status" value="1"/>
</dbReference>
<protein>
    <submittedName>
        <fullName evidence="2">Glycos_transf_2</fullName>
    </submittedName>
</protein>
<feature type="non-terminal residue" evidence="2">
    <location>
        <position position="1"/>
    </location>
</feature>
<sequence>KPSFAMLYIRHYGTKTIDEFIKNKMLRGAADQDTNPYKIDLFYRINEHTREKTKVEKSYFRIQQQRKKTPLVSIIIPNYNHKRYLNQRIDSVLSQTLTDFEIILLDDCSNDNSQTIITFLQRKFSH</sequence>
<dbReference type="Pfam" id="PF00535">
    <property type="entry name" value="Glycos_transf_2"/>
    <property type="match status" value="1"/>
</dbReference>
<dbReference type="PANTHER" id="PTHR22916:SF3">
    <property type="entry name" value="UDP-GLCNAC:BETAGAL BETA-1,3-N-ACETYLGLUCOSAMINYLTRANSFERASE-LIKE PROTEIN 1"/>
    <property type="match status" value="1"/>
</dbReference>
<dbReference type="CDD" id="cd00761">
    <property type="entry name" value="Glyco_tranf_GTA_type"/>
    <property type="match status" value="1"/>
</dbReference>
<dbReference type="AlphaFoldDB" id="A0A060BR77"/>
<dbReference type="InterPro" id="IPR029044">
    <property type="entry name" value="Nucleotide-diphossugar_trans"/>
</dbReference>
<dbReference type="GO" id="GO:0016758">
    <property type="term" value="F:hexosyltransferase activity"/>
    <property type="evidence" value="ECO:0007669"/>
    <property type="project" value="UniProtKB-ARBA"/>
</dbReference>